<name>A0AAV9FNM3_ACOCL</name>
<evidence type="ECO:0000256" key="2">
    <source>
        <dbReference type="SAM" id="MobiDB-lite"/>
    </source>
</evidence>
<reference evidence="4" key="2">
    <citation type="submission" date="2023-06" db="EMBL/GenBank/DDBJ databases">
        <authorList>
            <person name="Ma L."/>
            <person name="Liu K.-W."/>
            <person name="Li Z."/>
            <person name="Hsiao Y.-Y."/>
            <person name="Qi Y."/>
            <person name="Fu T."/>
            <person name="Tang G."/>
            <person name="Zhang D."/>
            <person name="Sun W.-H."/>
            <person name="Liu D.-K."/>
            <person name="Li Y."/>
            <person name="Chen G.-Z."/>
            <person name="Liu X.-D."/>
            <person name="Liao X.-Y."/>
            <person name="Jiang Y.-T."/>
            <person name="Yu X."/>
            <person name="Hao Y."/>
            <person name="Huang J."/>
            <person name="Zhao X.-W."/>
            <person name="Ke S."/>
            <person name="Chen Y.-Y."/>
            <person name="Wu W.-L."/>
            <person name="Hsu J.-L."/>
            <person name="Lin Y.-F."/>
            <person name="Huang M.-D."/>
            <person name="Li C.-Y."/>
            <person name="Huang L."/>
            <person name="Wang Z.-W."/>
            <person name="Zhao X."/>
            <person name="Zhong W.-Y."/>
            <person name="Peng D.-H."/>
            <person name="Ahmad S."/>
            <person name="Lan S."/>
            <person name="Zhang J.-S."/>
            <person name="Tsai W.-C."/>
            <person name="Van De Peer Y."/>
            <person name="Liu Z.-J."/>
        </authorList>
    </citation>
    <scope>NUCLEOTIDE SEQUENCE</scope>
    <source>
        <strain evidence="4">CP</strain>
        <tissue evidence="4">Leaves</tissue>
    </source>
</reference>
<dbReference type="PANTHER" id="PTHR15921">
    <property type="entry name" value="PRE-MRNA CLEAVAGE COMPLEX II"/>
    <property type="match status" value="1"/>
</dbReference>
<dbReference type="GO" id="GO:0031124">
    <property type="term" value="P:mRNA 3'-end processing"/>
    <property type="evidence" value="ECO:0007669"/>
    <property type="project" value="InterPro"/>
</dbReference>
<accession>A0AAV9FNM3</accession>
<feature type="region of interest" description="Disordered" evidence="2">
    <location>
        <begin position="1"/>
        <end position="34"/>
    </location>
</feature>
<sequence length="127" mass="13597">MEFRENPRSLGFIADRQSSSGSGGGGGGRNSAAVTEAGLKPPLSIIDRFRAMMREREEDEEEDVVGGGGGGAEEEEIVRMYEELLGELTLNSKPIITDLTIIAGEQREFAAGIARAICDRVLEVLGI</sequence>
<dbReference type="InterPro" id="IPR008942">
    <property type="entry name" value="ENTH_VHS"/>
</dbReference>
<reference evidence="4" key="1">
    <citation type="journal article" date="2023" name="Nat. Commun.">
        <title>Diploid and tetraploid genomes of Acorus and the evolution of monocots.</title>
        <authorList>
            <person name="Ma L."/>
            <person name="Liu K.W."/>
            <person name="Li Z."/>
            <person name="Hsiao Y.Y."/>
            <person name="Qi Y."/>
            <person name="Fu T."/>
            <person name="Tang G.D."/>
            <person name="Zhang D."/>
            <person name="Sun W.H."/>
            <person name="Liu D.K."/>
            <person name="Li Y."/>
            <person name="Chen G.Z."/>
            <person name="Liu X.D."/>
            <person name="Liao X.Y."/>
            <person name="Jiang Y.T."/>
            <person name="Yu X."/>
            <person name="Hao Y."/>
            <person name="Huang J."/>
            <person name="Zhao X.W."/>
            <person name="Ke S."/>
            <person name="Chen Y.Y."/>
            <person name="Wu W.L."/>
            <person name="Hsu J.L."/>
            <person name="Lin Y.F."/>
            <person name="Huang M.D."/>
            <person name="Li C.Y."/>
            <person name="Huang L."/>
            <person name="Wang Z.W."/>
            <person name="Zhao X."/>
            <person name="Zhong W.Y."/>
            <person name="Peng D.H."/>
            <person name="Ahmad S."/>
            <person name="Lan S."/>
            <person name="Zhang J.S."/>
            <person name="Tsai W.C."/>
            <person name="Van de Peer Y."/>
            <person name="Liu Z.J."/>
        </authorList>
    </citation>
    <scope>NUCLEOTIDE SEQUENCE</scope>
    <source>
        <strain evidence="4">CP</strain>
    </source>
</reference>
<dbReference type="Proteomes" id="UP001180020">
    <property type="component" value="Unassembled WGS sequence"/>
</dbReference>
<keyword evidence="5" id="KW-1185">Reference proteome</keyword>
<dbReference type="InterPro" id="IPR006569">
    <property type="entry name" value="CID_dom"/>
</dbReference>
<evidence type="ECO:0000256" key="1">
    <source>
        <dbReference type="ARBA" id="ARBA00022664"/>
    </source>
</evidence>
<feature type="domain" description="CID" evidence="3">
    <location>
        <begin position="73"/>
        <end position="127"/>
    </location>
</feature>
<dbReference type="AlphaFoldDB" id="A0AAV9FNM3"/>
<proteinExistence type="predicted"/>
<dbReference type="PANTHER" id="PTHR15921:SF12">
    <property type="entry name" value="POLYADENYLATION AND CLEAVAGE FACTOR HOMOLOG 4"/>
    <property type="match status" value="1"/>
</dbReference>
<keyword evidence="1" id="KW-0507">mRNA processing</keyword>
<dbReference type="GO" id="GO:0005737">
    <property type="term" value="C:cytoplasm"/>
    <property type="evidence" value="ECO:0007669"/>
    <property type="project" value="TreeGrafter"/>
</dbReference>
<gene>
    <name evidence="4" type="ORF">QJS10_CPA01g00948</name>
</gene>
<organism evidence="4 5">
    <name type="scientific">Acorus calamus</name>
    <name type="common">Sweet flag</name>
    <dbReference type="NCBI Taxonomy" id="4465"/>
    <lineage>
        <taxon>Eukaryota</taxon>
        <taxon>Viridiplantae</taxon>
        <taxon>Streptophyta</taxon>
        <taxon>Embryophyta</taxon>
        <taxon>Tracheophyta</taxon>
        <taxon>Spermatophyta</taxon>
        <taxon>Magnoliopsida</taxon>
        <taxon>Liliopsida</taxon>
        <taxon>Acoraceae</taxon>
        <taxon>Acorus</taxon>
    </lineage>
</organism>
<comment type="caution">
    <text evidence="4">The sequence shown here is derived from an EMBL/GenBank/DDBJ whole genome shotgun (WGS) entry which is preliminary data.</text>
</comment>
<dbReference type="SUPFAM" id="SSF48464">
    <property type="entry name" value="ENTH/VHS domain"/>
    <property type="match status" value="1"/>
</dbReference>
<evidence type="ECO:0000313" key="5">
    <source>
        <dbReference type="Proteomes" id="UP001180020"/>
    </source>
</evidence>
<dbReference type="InterPro" id="IPR045154">
    <property type="entry name" value="PCF11-like"/>
</dbReference>
<dbReference type="EMBL" id="JAUJYO010000001">
    <property type="protein sequence ID" value="KAK1326699.1"/>
    <property type="molecule type" value="Genomic_DNA"/>
</dbReference>
<dbReference type="PROSITE" id="PS51391">
    <property type="entry name" value="CID"/>
    <property type="match status" value="1"/>
</dbReference>
<evidence type="ECO:0000259" key="3">
    <source>
        <dbReference type="PROSITE" id="PS51391"/>
    </source>
</evidence>
<dbReference type="GO" id="GO:0006369">
    <property type="term" value="P:termination of RNA polymerase II transcription"/>
    <property type="evidence" value="ECO:0007669"/>
    <property type="project" value="InterPro"/>
</dbReference>
<protein>
    <recommendedName>
        <fullName evidence="3">CID domain-containing protein</fullName>
    </recommendedName>
</protein>
<dbReference type="GO" id="GO:0003729">
    <property type="term" value="F:mRNA binding"/>
    <property type="evidence" value="ECO:0007669"/>
    <property type="project" value="InterPro"/>
</dbReference>
<dbReference type="Gene3D" id="1.25.40.90">
    <property type="match status" value="1"/>
</dbReference>
<dbReference type="GO" id="GO:0000993">
    <property type="term" value="F:RNA polymerase II complex binding"/>
    <property type="evidence" value="ECO:0007669"/>
    <property type="project" value="InterPro"/>
</dbReference>
<dbReference type="GO" id="GO:0005849">
    <property type="term" value="C:mRNA cleavage factor complex"/>
    <property type="evidence" value="ECO:0007669"/>
    <property type="project" value="TreeGrafter"/>
</dbReference>
<evidence type="ECO:0000313" key="4">
    <source>
        <dbReference type="EMBL" id="KAK1326699.1"/>
    </source>
</evidence>